<evidence type="ECO:0000256" key="1">
    <source>
        <dbReference type="SAM" id="MobiDB-lite"/>
    </source>
</evidence>
<evidence type="ECO:0000313" key="4">
    <source>
        <dbReference type="Proteomes" id="UP000316270"/>
    </source>
</evidence>
<accession>A0A517LM27</accession>
<name>A0A517LM27_9PEZI</name>
<evidence type="ECO:0000259" key="2">
    <source>
        <dbReference type="PROSITE" id="PS50011"/>
    </source>
</evidence>
<feature type="region of interest" description="Disordered" evidence="1">
    <location>
        <begin position="414"/>
        <end position="443"/>
    </location>
</feature>
<dbReference type="GO" id="GO:0004672">
    <property type="term" value="F:protein kinase activity"/>
    <property type="evidence" value="ECO:0007669"/>
    <property type="project" value="InterPro"/>
</dbReference>
<dbReference type="AlphaFoldDB" id="A0A517LM27"/>
<proteinExistence type="predicted"/>
<dbReference type="Gene3D" id="1.10.510.10">
    <property type="entry name" value="Transferase(Phosphotransferase) domain 1"/>
    <property type="match status" value="1"/>
</dbReference>
<dbReference type="GO" id="GO:0005524">
    <property type="term" value="F:ATP binding"/>
    <property type="evidence" value="ECO:0007669"/>
    <property type="project" value="InterPro"/>
</dbReference>
<dbReference type="PROSITE" id="PS50011">
    <property type="entry name" value="PROTEIN_KINASE_DOM"/>
    <property type="match status" value="1"/>
</dbReference>
<sequence>MIRRPRRPAQARNPPLAPGWDKYKAAHASWYRNNRQNGQAYRNYLEHCKHLLKPDWIALDPRLQVIYQALDKRHIPPGSNHVPPQRQNRFAWPATIPCPAGHVPPPPAVPPTAAQIIAAQPAIVRNAHHQLVTATAAPPPALSLTTAQTLAALASSAQLAAVRVVGRETERARQGYRRQALPALDRARRRTVFPILKESGSDNVPEIIPSPRGGLNSTIDDDRELFGVTPDVERSTQPWVCPGSSDPASDIQWEPKRELGAGTGGRAILWLKKEKNTDKIIDRVVTKDLHFARCWAKRTQWTDDERTTPMEAAIHAAICEEESPFFIRPRGFRIRRDLQVVRIATEFTHMGDLASLLTQFCYKADARGTEFWKQQGAAEVANHSLTSAHAPQPESGRYARRGSADVEVNKMLFSSSPSAEDKDNNSQANTPKPVHHKDGGQEENVPVPEHFVWLLFRALIASTITMHNANAIHLDLHYGNVLLGEDTGLMGDYGVKPLIADFGLAMPVQSDPFDNPADFRMENKQETWAPEQMITYPRVVAPPAGEPAIGKHTSVFHLGMLIHSVVNGGASPNWDILSDPVGGVFKYRDQEVPKRHFRCTWKYRDLLFNGQALTEDRYLDEVLLHCHSDEDGSNAYYRAQLAPFLPTIKRCLAFNPSDRITLLNLRDEVDRRLVAFEGVPVDADVILSRLPKRRHSEAFDDESDNAAEDEDEDGEIGPSATDRSRPTRGMKRPRVTGE</sequence>
<evidence type="ECO:0000313" key="3">
    <source>
        <dbReference type="EMBL" id="QDS76692.1"/>
    </source>
</evidence>
<organism evidence="3 4">
    <name type="scientific">Venturia effusa</name>
    <dbReference type="NCBI Taxonomy" id="50376"/>
    <lineage>
        <taxon>Eukaryota</taxon>
        <taxon>Fungi</taxon>
        <taxon>Dikarya</taxon>
        <taxon>Ascomycota</taxon>
        <taxon>Pezizomycotina</taxon>
        <taxon>Dothideomycetes</taxon>
        <taxon>Pleosporomycetidae</taxon>
        <taxon>Venturiales</taxon>
        <taxon>Venturiaceae</taxon>
        <taxon>Venturia</taxon>
    </lineage>
</organism>
<dbReference type="SUPFAM" id="SSF56112">
    <property type="entry name" value="Protein kinase-like (PK-like)"/>
    <property type="match status" value="1"/>
</dbReference>
<feature type="region of interest" description="Disordered" evidence="1">
    <location>
        <begin position="696"/>
        <end position="738"/>
    </location>
</feature>
<dbReference type="InterPro" id="IPR000719">
    <property type="entry name" value="Prot_kinase_dom"/>
</dbReference>
<dbReference type="EMBL" id="CP042200">
    <property type="protein sequence ID" value="QDS76692.1"/>
    <property type="molecule type" value="Genomic_DNA"/>
</dbReference>
<reference evidence="3 4" key="1">
    <citation type="submission" date="2019-07" db="EMBL/GenBank/DDBJ databases">
        <title>Finished genome of Venturia effusa.</title>
        <authorList>
            <person name="Young C.A."/>
            <person name="Cox M.P."/>
            <person name="Ganley A.R.D."/>
            <person name="David W.J."/>
        </authorList>
    </citation>
    <scope>NUCLEOTIDE SEQUENCE [LARGE SCALE GENOMIC DNA]</scope>
    <source>
        <strain evidence="4">albino</strain>
    </source>
</reference>
<feature type="domain" description="Protein kinase" evidence="2">
    <location>
        <begin position="253"/>
        <end position="673"/>
    </location>
</feature>
<protein>
    <recommendedName>
        <fullName evidence="2">Protein kinase domain-containing protein</fullName>
    </recommendedName>
</protein>
<keyword evidence="4" id="KW-1185">Reference proteome</keyword>
<feature type="compositionally biased region" description="Acidic residues" evidence="1">
    <location>
        <begin position="699"/>
        <end position="715"/>
    </location>
</feature>
<dbReference type="InterPro" id="IPR011009">
    <property type="entry name" value="Kinase-like_dom_sf"/>
</dbReference>
<dbReference type="Proteomes" id="UP000316270">
    <property type="component" value="Chromosome 16"/>
</dbReference>
<feature type="compositionally biased region" description="Basic residues" evidence="1">
    <location>
        <begin position="726"/>
        <end position="738"/>
    </location>
</feature>
<dbReference type="OrthoDB" id="3673723at2759"/>
<gene>
    <name evidence="3" type="ORF">FKW77_000595</name>
</gene>